<gene>
    <name evidence="1" type="ORF">Cco03nite_55400</name>
</gene>
<dbReference type="AlphaFoldDB" id="A0A8J3KXA9"/>
<proteinExistence type="predicted"/>
<keyword evidence="2" id="KW-1185">Reference proteome</keyword>
<comment type="caution">
    <text evidence="1">The sequence shown here is derived from an EMBL/GenBank/DDBJ whole genome shotgun (WGS) entry which is preliminary data.</text>
</comment>
<accession>A0A8J3KXA9</accession>
<reference evidence="1 2" key="1">
    <citation type="submission" date="2021-01" db="EMBL/GenBank/DDBJ databases">
        <title>Whole genome shotgun sequence of Catellatospora coxensis NBRC 107359.</title>
        <authorList>
            <person name="Komaki H."/>
            <person name="Tamura T."/>
        </authorList>
    </citation>
    <scope>NUCLEOTIDE SEQUENCE [LARGE SCALE GENOMIC DNA]</scope>
    <source>
        <strain evidence="1 2">NBRC 107359</strain>
    </source>
</reference>
<dbReference type="RefSeq" id="WP_203695193.1">
    <property type="nucleotide sequence ID" value="NZ_BAAALC010000020.1"/>
</dbReference>
<evidence type="ECO:0000313" key="2">
    <source>
        <dbReference type="Proteomes" id="UP000630887"/>
    </source>
</evidence>
<dbReference type="EMBL" id="BONI01000053">
    <property type="protein sequence ID" value="GIG08840.1"/>
    <property type="molecule type" value="Genomic_DNA"/>
</dbReference>
<protein>
    <submittedName>
        <fullName evidence="1">Uncharacterized protein</fullName>
    </submittedName>
</protein>
<evidence type="ECO:0000313" key="1">
    <source>
        <dbReference type="EMBL" id="GIG08840.1"/>
    </source>
</evidence>
<dbReference type="Proteomes" id="UP000630887">
    <property type="component" value="Unassembled WGS sequence"/>
</dbReference>
<name>A0A8J3KXA9_9ACTN</name>
<sequence>MYLFDADSVVVSTATELLRTHHPVSVDDQSCANCGDPAPCEAAVNARQIQAAASLGADSAGGGFA</sequence>
<organism evidence="1 2">
    <name type="scientific">Catellatospora coxensis</name>
    <dbReference type="NCBI Taxonomy" id="310354"/>
    <lineage>
        <taxon>Bacteria</taxon>
        <taxon>Bacillati</taxon>
        <taxon>Actinomycetota</taxon>
        <taxon>Actinomycetes</taxon>
        <taxon>Micromonosporales</taxon>
        <taxon>Micromonosporaceae</taxon>
        <taxon>Catellatospora</taxon>
    </lineage>
</organism>